<sequence length="292" mass="31030">MVHALAIQSKGVPKDRAKILFASGNFWGRTMSAISASTDPSSYAGFGPYMPGFEVIPYNDLEALEAKLKADSNIVAFMVEPIQGEAGVIIPQEGYLSKAHALLKAHNALLIADEVQTGLARTGKMLCQEWDGARADITILGKALSGGMYPISAVLADDDIMLTIGRGQHGSTYGGNPIAAAVGKASLEVLVEERLAEKADTLGRVLRERLLAIPSDRVKAVRGRGLLNALVVAPRDGVGAWEVCMALRDAGLLTKPTHGEAVRLAPPLVLSEKELHEAADIIENTLLSFDRA</sequence>
<evidence type="ECO:0000256" key="4">
    <source>
        <dbReference type="ARBA" id="ARBA00012924"/>
    </source>
</evidence>
<dbReference type="InterPro" id="IPR015424">
    <property type="entry name" value="PyrdxlP-dep_Trfase"/>
</dbReference>
<dbReference type="PANTHER" id="PTHR11986:SF18">
    <property type="entry name" value="ORNITHINE AMINOTRANSFERASE, MITOCHONDRIAL"/>
    <property type="match status" value="1"/>
</dbReference>
<dbReference type="OrthoDB" id="10261433at2759"/>
<comment type="catalytic activity">
    <reaction evidence="8">
        <text>a 2-oxocarboxylate + L-ornithine = L-glutamate 5-semialdehyde + an L-alpha-amino acid</text>
        <dbReference type="Rhea" id="RHEA:13877"/>
        <dbReference type="ChEBI" id="CHEBI:35179"/>
        <dbReference type="ChEBI" id="CHEBI:46911"/>
        <dbReference type="ChEBI" id="CHEBI:58066"/>
        <dbReference type="ChEBI" id="CHEBI:59869"/>
        <dbReference type="EC" id="2.6.1.13"/>
    </reaction>
</comment>
<comment type="cofactor">
    <cofactor evidence="1 8">
        <name>pyridoxal 5'-phosphate</name>
        <dbReference type="ChEBI" id="CHEBI:597326"/>
    </cofactor>
</comment>
<dbReference type="CDD" id="cd00610">
    <property type="entry name" value="OAT_like"/>
    <property type="match status" value="1"/>
</dbReference>
<dbReference type="KEGG" id="mng:MNEG_11210"/>
<evidence type="ECO:0000256" key="5">
    <source>
        <dbReference type="ARBA" id="ARBA00022576"/>
    </source>
</evidence>
<dbReference type="UniPathway" id="UPA00098">
    <property type="reaction ID" value="UER00358"/>
</dbReference>
<dbReference type="InterPro" id="IPR010164">
    <property type="entry name" value="Orn_aminotrans"/>
</dbReference>
<dbReference type="Proteomes" id="UP000054498">
    <property type="component" value="Unassembled WGS sequence"/>
</dbReference>
<comment type="pathway">
    <text evidence="2 8">Amino-acid biosynthesis; L-proline biosynthesis; L-glutamate 5-semialdehyde from L-ornithine: step 1/1.</text>
</comment>
<evidence type="ECO:0000256" key="8">
    <source>
        <dbReference type="RuleBase" id="RU365036"/>
    </source>
</evidence>
<keyword evidence="10" id="KW-1185">Reference proteome</keyword>
<evidence type="ECO:0000313" key="10">
    <source>
        <dbReference type="Proteomes" id="UP000054498"/>
    </source>
</evidence>
<gene>
    <name evidence="9" type="ORF">MNEG_11210</name>
</gene>
<dbReference type="AlphaFoldDB" id="A0A0D2M6A6"/>
<name>A0A0D2M6A6_9CHLO</name>
<accession>A0A0D2M6A6</accession>
<dbReference type="NCBIfam" id="TIGR01885">
    <property type="entry name" value="Orn_aminotrans"/>
    <property type="match status" value="1"/>
</dbReference>
<dbReference type="InterPro" id="IPR050103">
    <property type="entry name" value="Class-III_PLP-dep_AT"/>
</dbReference>
<dbReference type="InterPro" id="IPR005814">
    <property type="entry name" value="Aminotrans_3"/>
</dbReference>
<dbReference type="EC" id="2.6.1.13" evidence="4 8"/>
<dbReference type="InterPro" id="IPR049704">
    <property type="entry name" value="Aminotrans_3_PPA_site"/>
</dbReference>
<dbReference type="GO" id="GO:0042802">
    <property type="term" value="F:identical protein binding"/>
    <property type="evidence" value="ECO:0007669"/>
    <property type="project" value="TreeGrafter"/>
</dbReference>
<organism evidence="9 10">
    <name type="scientific">Monoraphidium neglectum</name>
    <dbReference type="NCBI Taxonomy" id="145388"/>
    <lineage>
        <taxon>Eukaryota</taxon>
        <taxon>Viridiplantae</taxon>
        <taxon>Chlorophyta</taxon>
        <taxon>core chlorophytes</taxon>
        <taxon>Chlorophyceae</taxon>
        <taxon>CS clade</taxon>
        <taxon>Sphaeropleales</taxon>
        <taxon>Selenastraceae</taxon>
        <taxon>Monoraphidium</taxon>
    </lineage>
</organism>
<dbReference type="GO" id="GO:0010121">
    <property type="term" value="P:L-arginine catabolic process to proline via ornithine"/>
    <property type="evidence" value="ECO:0007669"/>
    <property type="project" value="TreeGrafter"/>
</dbReference>
<dbReference type="STRING" id="145388.A0A0D2M6A6"/>
<keyword evidence="5 8" id="KW-0032">Aminotransferase</keyword>
<comment type="similarity">
    <text evidence="3 8">Belongs to the class-III pyridoxal-phosphate-dependent aminotransferase family.</text>
</comment>
<dbReference type="RefSeq" id="XP_013895771.1">
    <property type="nucleotide sequence ID" value="XM_014040317.1"/>
</dbReference>
<dbReference type="GO" id="GO:0005737">
    <property type="term" value="C:cytoplasm"/>
    <property type="evidence" value="ECO:0007669"/>
    <property type="project" value="TreeGrafter"/>
</dbReference>
<dbReference type="Pfam" id="PF00202">
    <property type="entry name" value="Aminotran_3"/>
    <property type="match status" value="1"/>
</dbReference>
<dbReference type="GO" id="GO:0004587">
    <property type="term" value="F:ornithine aminotransferase activity"/>
    <property type="evidence" value="ECO:0007669"/>
    <property type="project" value="UniProtKB-EC"/>
</dbReference>
<dbReference type="GO" id="GO:0030170">
    <property type="term" value="F:pyridoxal phosphate binding"/>
    <property type="evidence" value="ECO:0007669"/>
    <property type="project" value="InterPro"/>
</dbReference>
<evidence type="ECO:0000256" key="3">
    <source>
        <dbReference type="ARBA" id="ARBA00008954"/>
    </source>
</evidence>
<protein>
    <recommendedName>
        <fullName evidence="4 8">Ornithine aminotransferase</fullName>
        <ecNumber evidence="4 8">2.6.1.13</ecNumber>
    </recommendedName>
</protein>
<dbReference type="PANTHER" id="PTHR11986">
    <property type="entry name" value="AMINOTRANSFERASE CLASS III"/>
    <property type="match status" value="1"/>
</dbReference>
<evidence type="ECO:0000256" key="6">
    <source>
        <dbReference type="ARBA" id="ARBA00022679"/>
    </source>
</evidence>
<dbReference type="SUPFAM" id="SSF53383">
    <property type="entry name" value="PLP-dependent transferases"/>
    <property type="match status" value="1"/>
</dbReference>
<keyword evidence="6 8" id="KW-0808">Transferase</keyword>
<dbReference type="GO" id="GO:0019544">
    <property type="term" value="P:L-arginine catabolic process to L-glutamate"/>
    <property type="evidence" value="ECO:0007669"/>
    <property type="project" value="TreeGrafter"/>
</dbReference>
<evidence type="ECO:0000256" key="7">
    <source>
        <dbReference type="ARBA" id="ARBA00022898"/>
    </source>
</evidence>
<evidence type="ECO:0000256" key="1">
    <source>
        <dbReference type="ARBA" id="ARBA00001933"/>
    </source>
</evidence>
<keyword evidence="7 8" id="KW-0663">Pyridoxal phosphate</keyword>
<dbReference type="PROSITE" id="PS00600">
    <property type="entry name" value="AA_TRANSFER_CLASS_3"/>
    <property type="match status" value="1"/>
</dbReference>
<dbReference type="GO" id="GO:0055129">
    <property type="term" value="P:L-proline biosynthetic process"/>
    <property type="evidence" value="ECO:0007669"/>
    <property type="project" value="UniProtKB-UniPathway"/>
</dbReference>
<dbReference type="FunFam" id="3.90.1150.10:FF:000152">
    <property type="entry name" value="Ornithine aminotransferase"/>
    <property type="match status" value="1"/>
</dbReference>
<reference evidence="9 10" key="1">
    <citation type="journal article" date="2013" name="BMC Genomics">
        <title>Reconstruction of the lipid metabolism for the microalga Monoraphidium neglectum from its genome sequence reveals characteristics suitable for biofuel production.</title>
        <authorList>
            <person name="Bogen C."/>
            <person name="Al-Dilaimi A."/>
            <person name="Albersmeier A."/>
            <person name="Wichmann J."/>
            <person name="Grundmann M."/>
            <person name="Rupp O."/>
            <person name="Lauersen K.J."/>
            <person name="Blifernez-Klassen O."/>
            <person name="Kalinowski J."/>
            <person name="Goesmann A."/>
            <person name="Mussgnug J.H."/>
            <person name="Kruse O."/>
        </authorList>
    </citation>
    <scope>NUCLEOTIDE SEQUENCE [LARGE SCALE GENOMIC DNA]</scope>
    <source>
        <strain evidence="9 10">SAG 48.87</strain>
    </source>
</reference>
<evidence type="ECO:0000313" key="9">
    <source>
        <dbReference type="EMBL" id="KIY96751.1"/>
    </source>
</evidence>
<evidence type="ECO:0000256" key="2">
    <source>
        <dbReference type="ARBA" id="ARBA00004998"/>
    </source>
</evidence>
<proteinExistence type="inferred from homology"/>
<dbReference type="Gene3D" id="3.40.640.10">
    <property type="entry name" value="Type I PLP-dependent aspartate aminotransferase-like (Major domain)"/>
    <property type="match status" value="1"/>
</dbReference>
<dbReference type="InterPro" id="IPR015421">
    <property type="entry name" value="PyrdxlP-dep_Trfase_major"/>
</dbReference>
<dbReference type="EMBL" id="KK102859">
    <property type="protein sequence ID" value="KIY96751.1"/>
    <property type="molecule type" value="Genomic_DNA"/>
</dbReference>
<dbReference type="GeneID" id="25728450"/>
<dbReference type="FunFam" id="3.40.640.10:FF:000011">
    <property type="entry name" value="Ornithine aminotransferase"/>
    <property type="match status" value="1"/>
</dbReference>